<protein>
    <submittedName>
        <fullName evidence="2">Unannotated protein</fullName>
    </submittedName>
</protein>
<evidence type="ECO:0000256" key="1">
    <source>
        <dbReference type="SAM" id="Phobius"/>
    </source>
</evidence>
<keyword evidence="1" id="KW-0472">Membrane</keyword>
<feature type="transmembrane region" description="Helical" evidence="1">
    <location>
        <begin position="111"/>
        <end position="133"/>
    </location>
</feature>
<reference evidence="2" key="1">
    <citation type="submission" date="2020-05" db="EMBL/GenBank/DDBJ databases">
        <authorList>
            <person name="Chiriac C."/>
            <person name="Salcher M."/>
            <person name="Ghai R."/>
            <person name="Kavagutti S V."/>
        </authorList>
    </citation>
    <scope>NUCLEOTIDE SEQUENCE</scope>
</reference>
<evidence type="ECO:0000313" key="2">
    <source>
        <dbReference type="EMBL" id="CAB4617693.1"/>
    </source>
</evidence>
<dbReference type="InterPro" id="IPR019099">
    <property type="entry name" value="Uncharacterised_PGPGW_TM"/>
</dbReference>
<dbReference type="Pfam" id="PF09656">
    <property type="entry name" value="PGPGW"/>
    <property type="match status" value="1"/>
</dbReference>
<proteinExistence type="predicted"/>
<dbReference type="EMBL" id="CAEZUP010000074">
    <property type="protein sequence ID" value="CAB4617693.1"/>
    <property type="molecule type" value="Genomic_DNA"/>
</dbReference>
<keyword evidence="1" id="KW-0812">Transmembrane</keyword>
<accession>A0A6J6HYS2</accession>
<feature type="transmembrane region" description="Helical" evidence="1">
    <location>
        <begin position="72"/>
        <end position="90"/>
    </location>
</feature>
<keyword evidence="1" id="KW-1133">Transmembrane helix</keyword>
<sequence>MNAKNDGDVPVPDEGFVDRFEQAAIEAEIETGFREETIEEAKRHVLLRLGQIMVGFLVVFAGLLMLPLPGPGLLTLAAGLAILAPEVPFARRLLVQVRKRLPADADGKVPLRIVFGGLALSAIGICFSIWWSFIR</sequence>
<dbReference type="AlphaFoldDB" id="A0A6J6HYS2"/>
<organism evidence="2">
    <name type="scientific">freshwater metagenome</name>
    <dbReference type="NCBI Taxonomy" id="449393"/>
    <lineage>
        <taxon>unclassified sequences</taxon>
        <taxon>metagenomes</taxon>
        <taxon>ecological metagenomes</taxon>
    </lineage>
</organism>
<gene>
    <name evidence="2" type="ORF">UFOPK1835_01522</name>
</gene>
<name>A0A6J6HYS2_9ZZZZ</name>
<feature type="transmembrane region" description="Helical" evidence="1">
    <location>
        <begin position="45"/>
        <end position="66"/>
    </location>
</feature>